<dbReference type="PANTHER" id="PTHR12677">
    <property type="entry name" value="GOLGI APPARATUS MEMBRANE PROTEIN TVP38-RELATED"/>
    <property type="match status" value="1"/>
</dbReference>
<organism evidence="9 10">
    <name type="scientific">Fragilariopsis cylindrus CCMP1102</name>
    <dbReference type="NCBI Taxonomy" id="635003"/>
    <lineage>
        <taxon>Eukaryota</taxon>
        <taxon>Sar</taxon>
        <taxon>Stramenopiles</taxon>
        <taxon>Ochrophyta</taxon>
        <taxon>Bacillariophyta</taxon>
        <taxon>Bacillariophyceae</taxon>
        <taxon>Bacillariophycidae</taxon>
        <taxon>Bacillariales</taxon>
        <taxon>Bacillariaceae</taxon>
        <taxon>Fragilariopsis</taxon>
    </lineage>
</organism>
<feature type="transmembrane region" description="Helical" evidence="6">
    <location>
        <begin position="163"/>
        <end position="183"/>
    </location>
</feature>
<name>A0A1E7FUJ7_9STRA</name>
<evidence type="ECO:0000313" key="9">
    <source>
        <dbReference type="EMBL" id="OEU21831.1"/>
    </source>
</evidence>
<sequence length="240" mass="26137">ILLILVCFVIVDSTFGQKYIRHGITIFLEWIKENPGEGVIAFIFVYFIATVLCVPGALLTFGSGFVFSASFDGSIFWGVVLGTVAVFIGAFASAIVAFLLGRYLFHDSVRRLSTRYTLFEALDIALAEKGLRIMCLLRLSPITPFVVLNYIAGVSTVRFGSYCLSNFAILPGTIFYVFLGASAGSLTDSVNNNSDNDSNDNKAVTITVVVLGVIFGLLAIALTSYYAKKELNKMVTNQQQ</sequence>
<proteinExistence type="predicted"/>
<keyword evidence="4 6" id="KW-1133">Transmembrane helix</keyword>
<gene>
    <name evidence="9" type="ORF">FRACYDRAFT_141223</name>
</gene>
<evidence type="ECO:0000256" key="4">
    <source>
        <dbReference type="ARBA" id="ARBA00022989"/>
    </source>
</evidence>
<feature type="non-terminal residue" evidence="9">
    <location>
        <position position="1"/>
    </location>
</feature>
<feature type="signal peptide" evidence="7">
    <location>
        <begin position="1"/>
        <end position="16"/>
    </location>
</feature>
<feature type="transmembrane region" description="Helical" evidence="6">
    <location>
        <begin position="40"/>
        <end position="67"/>
    </location>
</feature>
<evidence type="ECO:0000256" key="1">
    <source>
        <dbReference type="ARBA" id="ARBA00004651"/>
    </source>
</evidence>
<feature type="transmembrane region" description="Helical" evidence="6">
    <location>
        <begin position="79"/>
        <end position="105"/>
    </location>
</feature>
<dbReference type="InterPro" id="IPR032816">
    <property type="entry name" value="VTT_dom"/>
</dbReference>
<comment type="subcellular location">
    <subcellularLocation>
        <location evidence="1">Cell membrane</location>
        <topology evidence="1">Multi-pass membrane protein</topology>
    </subcellularLocation>
</comment>
<feature type="non-terminal residue" evidence="9">
    <location>
        <position position="240"/>
    </location>
</feature>
<accession>A0A1E7FUJ7</accession>
<dbReference type="PANTHER" id="PTHR12677:SF59">
    <property type="entry name" value="GOLGI APPARATUS MEMBRANE PROTEIN TVP38-RELATED"/>
    <property type="match status" value="1"/>
</dbReference>
<reference evidence="9 10" key="1">
    <citation type="submission" date="2016-09" db="EMBL/GenBank/DDBJ databases">
        <title>Extensive genetic diversity and differential bi-allelic expression allows diatom success in the polar Southern Ocean.</title>
        <authorList>
            <consortium name="DOE Joint Genome Institute"/>
            <person name="Mock T."/>
            <person name="Otillar R.P."/>
            <person name="Strauss J."/>
            <person name="Dupont C."/>
            <person name="Frickenhaus S."/>
            <person name="Maumus F."/>
            <person name="Mcmullan M."/>
            <person name="Sanges R."/>
            <person name="Schmutz J."/>
            <person name="Toseland A."/>
            <person name="Valas R."/>
            <person name="Veluchamy A."/>
            <person name="Ward B.J."/>
            <person name="Allen A."/>
            <person name="Barry K."/>
            <person name="Falciatore A."/>
            <person name="Ferrante M."/>
            <person name="Fortunato A.E."/>
            <person name="Gloeckner G."/>
            <person name="Gruber A."/>
            <person name="Hipkin R."/>
            <person name="Janech M."/>
            <person name="Kroth P."/>
            <person name="Leese F."/>
            <person name="Lindquist E."/>
            <person name="Lyon B.R."/>
            <person name="Martin J."/>
            <person name="Mayer C."/>
            <person name="Parker M."/>
            <person name="Quesneville H."/>
            <person name="Raymond J."/>
            <person name="Uhlig C."/>
            <person name="Valentin K.U."/>
            <person name="Worden A.Z."/>
            <person name="Armbrust E.V."/>
            <person name="Bowler C."/>
            <person name="Green B."/>
            <person name="Moulton V."/>
            <person name="Van Oosterhout C."/>
            <person name="Grigoriev I."/>
        </authorList>
    </citation>
    <scope>NUCLEOTIDE SEQUENCE [LARGE SCALE GENOMIC DNA]</scope>
    <source>
        <strain evidence="9 10">CCMP1102</strain>
    </source>
</reference>
<protein>
    <submittedName>
        <fullName evidence="9">SNARE_assoc-domain-containing protein</fullName>
    </submittedName>
</protein>
<dbReference type="AlphaFoldDB" id="A0A1E7FUJ7"/>
<evidence type="ECO:0000256" key="3">
    <source>
        <dbReference type="ARBA" id="ARBA00022692"/>
    </source>
</evidence>
<dbReference type="InterPro" id="IPR015414">
    <property type="entry name" value="TMEM64"/>
</dbReference>
<feature type="transmembrane region" description="Helical" evidence="6">
    <location>
        <begin position="203"/>
        <end position="227"/>
    </location>
</feature>
<dbReference type="EMBL" id="KV784353">
    <property type="protein sequence ID" value="OEU21831.1"/>
    <property type="molecule type" value="Genomic_DNA"/>
</dbReference>
<evidence type="ECO:0000256" key="5">
    <source>
        <dbReference type="ARBA" id="ARBA00023136"/>
    </source>
</evidence>
<evidence type="ECO:0000256" key="2">
    <source>
        <dbReference type="ARBA" id="ARBA00022475"/>
    </source>
</evidence>
<evidence type="ECO:0000313" key="10">
    <source>
        <dbReference type="Proteomes" id="UP000095751"/>
    </source>
</evidence>
<keyword evidence="3 6" id="KW-0812">Transmembrane</keyword>
<evidence type="ECO:0000259" key="8">
    <source>
        <dbReference type="Pfam" id="PF09335"/>
    </source>
</evidence>
<evidence type="ECO:0000256" key="6">
    <source>
        <dbReference type="SAM" id="Phobius"/>
    </source>
</evidence>
<keyword evidence="7" id="KW-0732">Signal</keyword>
<feature type="domain" description="VTT" evidence="8">
    <location>
        <begin position="55"/>
        <end position="181"/>
    </location>
</feature>
<evidence type="ECO:0000256" key="7">
    <source>
        <dbReference type="SAM" id="SignalP"/>
    </source>
</evidence>
<keyword evidence="2" id="KW-1003">Cell membrane</keyword>
<dbReference type="KEGG" id="fcy:FRACYDRAFT_141223"/>
<keyword evidence="10" id="KW-1185">Reference proteome</keyword>
<feature type="chain" id="PRO_5009193562" evidence="7">
    <location>
        <begin position="17"/>
        <end position="240"/>
    </location>
</feature>
<keyword evidence="5 6" id="KW-0472">Membrane</keyword>
<dbReference type="Pfam" id="PF09335">
    <property type="entry name" value="VTT_dom"/>
    <property type="match status" value="1"/>
</dbReference>
<dbReference type="InParanoid" id="A0A1E7FUJ7"/>
<dbReference type="Proteomes" id="UP000095751">
    <property type="component" value="Unassembled WGS sequence"/>
</dbReference>
<dbReference type="OrthoDB" id="166803at2759"/>
<dbReference type="GO" id="GO:0005886">
    <property type="term" value="C:plasma membrane"/>
    <property type="evidence" value="ECO:0007669"/>
    <property type="project" value="UniProtKB-SubCell"/>
</dbReference>